<dbReference type="OrthoDB" id="9758211at2"/>
<dbReference type="SUPFAM" id="SSF53300">
    <property type="entry name" value="vWA-like"/>
    <property type="match status" value="1"/>
</dbReference>
<feature type="compositionally biased region" description="Basic and acidic residues" evidence="1">
    <location>
        <begin position="424"/>
        <end position="436"/>
    </location>
</feature>
<evidence type="ECO:0000256" key="1">
    <source>
        <dbReference type="SAM" id="MobiDB-lite"/>
    </source>
</evidence>
<feature type="domain" description="VWFA" evidence="2">
    <location>
        <begin position="554"/>
        <end position="741"/>
    </location>
</feature>
<evidence type="ECO:0000259" key="2">
    <source>
        <dbReference type="PROSITE" id="PS50234"/>
    </source>
</evidence>
<name>A0A418VJQ7_RHOPL</name>
<proteinExistence type="predicted"/>
<reference evidence="3 4" key="1">
    <citation type="submission" date="2018-09" db="EMBL/GenBank/DDBJ databases">
        <title>Draft genome sequence of Rhodopseudomonas palustris 2.1.18.</title>
        <authorList>
            <person name="Robertson S.L."/>
            <person name="Meyer T.E."/>
            <person name="Kyndt J.A."/>
        </authorList>
    </citation>
    <scope>NUCLEOTIDE SEQUENCE [LARGE SCALE GENOMIC DNA]</scope>
    <source>
        <strain evidence="3 4">2.1.18</strain>
    </source>
</reference>
<accession>A0A418VJQ7</accession>
<sequence length="744" mass="81105">MMRQRETLRAPFRAAWDDLATRRSEADLDAWASAVLELAHVNAGPGCLIAFWNVSRSEPGDNVAPLLAAASAAAEICREAGARTAALSLKALPIARNAFASGPELARWWRAMTQFAHEAPECVEPMALRMAAILAPGSVEAFENFIAAGLKLAGSDRRVRQNYFTLQHELAQRLISRDFGGVDFAETERHLKAFVTALWGRVPLLRALPCGDTAVARRSAIAGPLIRLPEVYRGFEGDEAWQLYRAAAAHTQAHLVLGGSRFAVGKLKPLQIVLVGLIEDARIEALALRQLPGLRRLWAPFHTARPAGIATAPALLARLARALFDPNYDDDHGFIEKARALFAAAQPRLHDPAIAREIGMLLGNDLGQMRLQFNAKTHVIEPVYRDDNLGLWDFDEPPQANAEVLEMFVDASRIEQQETDEAPPDDRQPSDSDAGKARPVAPDSRGTVLATYPEWDRRHGIERPEWTTVREVAAIRGDARRITDALDRADALRGRVTRLVRGLRVGRSVRLNRQPDGHDLDLDAVIDAGLALRTGQEPDPRVFRSSTSKHRDLAALLLIDISQSTSDRLPSGASVLDVERLAVAVLAEAMQKLGDPFGLLAFASDGRDDVKLTTVKAFAEPYGTEAMARLDGLAAGYSTRLGTALRHAGAVIGDQRSFRKLVLVLTDGEPSDIDASDPADLIEDARRAAVGLHARGIDAFGVVLGSPGMAAAARIFGRGNTMLVHRVEDLPARLSELYFRLARR</sequence>
<dbReference type="InterPro" id="IPR051928">
    <property type="entry name" value="NorD/CobT"/>
</dbReference>
<dbReference type="InterPro" id="IPR036465">
    <property type="entry name" value="vWFA_dom_sf"/>
</dbReference>
<evidence type="ECO:0000313" key="4">
    <source>
        <dbReference type="Proteomes" id="UP000285523"/>
    </source>
</evidence>
<evidence type="ECO:0000313" key="3">
    <source>
        <dbReference type="EMBL" id="RJF76402.1"/>
    </source>
</evidence>
<dbReference type="SMART" id="SM00327">
    <property type="entry name" value="VWA"/>
    <property type="match status" value="1"/>
</dbReference>
<comment type="caution">
    <text evidence="3">The sequence shown here is derived from an EMBL/GenBank/DDBJ whole genome shotgun (WGS) entry which is preliminary data.</text>
</comment>
<dbReference type="PROSITE" id="PS50234">
    <property type="entry name" value="VWFA"/>
    <property type="match status" value="1"/>
</dbReference>
<feature type="region of interest" description="Disordered" evidence="1">
    <location>
        <begin position="416"/>
        <end position="448"/>
    </location>
</feature>
<dbReference type="Pfam" id="PF00092">
    <property type="entry name" value="VWA"/>
    <property type="match status" value="1"/>
</dbReference>
<dbReference type="PANTHER" id="PTHR41248:SF1">
    <property type="entry name" value="NORD PROTEIN"/>
    <property type="match status" value="1"/>
</dbReference>
<dbReference type="InterPro" id="IPR002035">
    <property type="entry name" value="VWF_A"/>
</dbReference>
<dbReference type="AlphaFoldDB" id="A0A418VJQ7"/>
<dbReference type="Proteomes" id="UP000285523">
    <property type="component" value="Unassembled WGS sequence"/>
</dbReference>
<gene>
    <name evidence="3" type="ORF">D4Q52_06865</name>
</gene>
<dbReference type="Gene3D" id="3.40.50.410">
    <property type="entry name" value="von Willebrand factor, type A domain"/>
    <property type="match status" value="1"/>
</dbReference>
<protein>
    <submittedName>
        <fullName evidence="3">VWA domain-containing protein</fullName>
    </submittedName>
</protein>
<dbReference type="EMBL" id="QYYD01000005">
    <property type="protein sequence ID" value="RJF76402.1"/>
    <property type="molecule type" value="Genomic_DNA"/>
</dbReference>
<dbReference type="PANTHER" id="PTHR41248">
    <property type="entry name" value="NORD PROTEIN"/>
    <property type="match status" value="1"/>
</dbReference>
<organism evidence="3 4">
    <name type="scientific">Rhodopseudomonas palustris</name>
    <dbReference type="NCBI Taxonomy" id="1076"/>
    <lineage>
        <taxon>Bacteria</taxon>
        <taxon>Pseudomonadati</taxon>
        <taxon>Pseudomonadota</taxon>
        <taxon>Alphaproteobacteria</taxon>
        <taxon>Hyphomicrobiales</taxon>
        <taxon>Nitrobacteraceae</taxon>
        <taxon>Rhodopseudomonas</taxon>
    </lineage>
</organism>